<keyword evidence="3" id="KW-0804">Transcription</keyword>
<comment type="caution">
    <text evidence="6">The sequence shown here is derived from an EMBL/GenBank/DDBJ whole genome shotgun (WGS) entry which is preliminary data.</text>
</comment>
<dbReference type="SMART" id="SM00342">
    <property type="entry name" value="HTH_ARAC"/>
    <property type="match status" value="1"/>
</dbReference>
<sequence length="251" mass="26761">MVLVLGGRKILHSRGREVIIGTGEAVLIPDRLDFDVLNEPGGNGPYRALALGFAPELIGAAVAGETAALTQIRPLRDLPPGLADACDRAAEAIAAGDSLPDRVAAGRVHEVLLWLASLGHRFEAPAPSDLIDRLRKIIMADPARDWRAGDLASRVGASEPTLRRRLAAAGTSFTEILADIRMTAALYLLQSTDRPVTAIALDVGYDSASRFAARFKARFDFAPSEIRGHRRDIDRNGTKFKRPGAAGSPAG</sequence>
<dbReference type="RefSeq" id="WP_307430850.1">
    <property type="nucleotide sequence ID" value="NZ_JAUSVK010000001.1"/>
</dbReference>
<dbReference type="PROSITE" id="PS00041">
    <property type="entry name" value="HTH_ARAC_FAMILY_1"/>
    <property type="match status" value="1"/>
</dbReference>
<dbReference type="Pfam" id="PF12833">
    <property type="entry name" value="HTH_18"/>
    <property type="match status" value="1"/>
</dbReference>
<reference evidence="6 7" key="1">
    <citation type="submission" date="2023-07" db="EMBL/GenBank/DDBJ databases">
        <title>Genomic Encyclopedia of Type Strains, Phase IV (KMG-IV): sequencing the most valuable type-strain genomes for metagenomic binning, comparative biology and taxonomic classification.</title>
        <authorList>
            <person name="Goeker M."/>
        </authorList>
    </citation>
    <scope>NUCLEOTIDE SEQUENCE [LARGE SCALE GENOMIC DNA]</scope>
    <source>
        <strain evidence="6 7">DSM 5896</strain>
    </source>
</reference>
<evidence type="ECO:0000256" key="2">
    <source>
        <dbReference type="ARBA" id="ARBA00023125"/>
    </source>
</evidence>
<dbReference type="Gene3D" id="1.10.10.60">
    <property type="entry name" value="Homeodomain-like"/>
    <property type="match status" value="1"/>
</dbReference>
<feature type="region of interest" description="Disordered" evidence="4">
    <location>
        <begin position="232"/>
        <end position="251"/>
    </location>
</feature>
<dbReference type="EMBL" id="JAUSVK010000001">
    <property type="protein sequence ID" value="MDQ0394223.1"/>
    <property type="molecule type" value="Genomic_DNA"/>
</dbReference>
<proteinExistence type="predicted"/>
<dbReference type="PANTHER" id="PTHR47894:SF4">
    <property type="entry name" value="HTH-TYPE TRANSCRIPTIONAL REGULATOR GADX"/>
    <property type="match status" value="1"/>
</dbReference>
<dbReference type="InterPro" id="IPR018062">
    <property type="entry name" value="HTH_AraC-typ_CS"/>
</dbReference>
<evidence type="ECO:0000259" key="5">
    <source>
        <dbReference type="PROSITE" id="PS01124"/>
    </source>
</evidence>
<accession>A0ABU0FHZ1</accession>
<protein>
    <submittedName>
        <fullName evidence="6">AraC-like DNA-binding protein</fullName>
    </submittedName>
</protein>
<dbReference type="InterPro" id="IPR018060">
    <property type="entry name" value="HTH_AraC"/>
</dbReference>
<dbReference type="PROSITE" id="PS01124">
    <property type="entry name" value="HTH_ARAC_FAMILY_2"/>
    <property type="match status" value="1"/>
</dbReference>
<dbReference type="SUPFAM" id="SSF46689">
    <property type="entry name" value="Homeodomain-like"/>
    <property type="match status" value="1"/>
</dbReference>
<evidence type="ECO:0000313" key="6">
    <source>
        <dbReference type="EMBL" id="MDQ0394223.1"/>
    </source>
</evidence>
<organism evidence="6 7">
    <name type="scientific">Labrys monachus</name>
    <dbReference type="NCBI Taxonomy" id="217067"/>
    <lineage>
        <taxon>Bacteria</taxon>
        <taxon>Pseudomonadati</taxon>
        <taxon>Pseudomonadota</taxon>
        <taxon>Alphaproteobacteria</taxon>
        <taxon>Hyphomicrobiales</taxon>
        <taxon>Xanthobacteraceae</taxon>
        <taxon>Labrys</taxon>
    </lineage>
</organism>
<evidence type="ECO:0000256" key="3">
    <source>
        <dbReference type="ARBA" id="ARBA00023163"/>
    </source>
</evidence>
<evidence type="ECO:0000256" key="1">
    <source>
        <dbReference type="ARBA" id="ARBA00023015"/>
    </source>
</evidence>
<keyword evidence="7" id="KW-1185">Reference proteome</keyword>
<keyword evidence="1" id="KW-0805">Transcription regulation</keyword>
<feature type="domain" description="HTH araC/xylS-type" evidence="5">
    <location>
        <begin position="132"/>
        <end position="229"/>
    </location>
</feature>
<dbReference type="PANTHER" id="PTHR47894">
    <property type="entry name" value="HTH-TYPE TRANSCRIPTIONAL REGULATOR GADX"/>
    <property type="match status" value="1"/>
</dbReference>
<gene>
    <name evidence="6" type="ORF">J3R73_004015</name>
</gene>
<keyword evidence="2" id="KW-0238">DNA-binding</keyword>
<evidence type="ECO:0000256" key="4">
    <source>
        <dbReference type="SAM" id="MobiDB-lite"/>
    </source>
</evidence>
<evidence type="ECO:0000313" key="7">
    <source>
        <dbReference type="Proteomes" id="UP001237448"/>
    </source>
</evidence>
<dbReference type="Proteomes" id="UP001237448">
    <property type="component" value="Unassembled WGS sequence"/>
</dbReference>
<name>A0ABU0FHZ1_9HYPH</name>
<dbReference type="InterPro" id="IPR009057">
    <property type="entry name" value="Homeodomain-like_sf"/>
</dbReference>